<dbReference type="Gene3D" id="2.60.40.1180">
    <property type="entry name" value="Golgi alpha-mannosidase II"/>
    <property type="match status" value="1"/>
</dbReference>
<dbReference type="Proteomes" id="UP000051220">
    <property type="component" value="Unassembled WGS sequence"/>
</dbReference>
<protein>
    <recommendedName>
        <fullName evidence="2">Glycosyl hydrolase family 95 catalytic domain-containing protein</fullName>
    </recommendedName>
</protein>
<gene>
    <name evidence="3" type="ORF">ABS33_04170</name>
</gene>
<dbReference type="Pfam" id="PF22124">
    <property type="entry name" value="Glyco_hydro_95_cat"/>
    <property type="match status" value="1"/>
</dbReference>
<comment type="caution">
    <text evidence="3">The sequence shown here is derived from an EMBL/GenBank/DDBJ whole genome shotgun (WGS) entry which is preliminary data.</text>
</comment>
<feature type="region of interest" description="Disordered" evidence="1">
    <location>
        <begin position="804"/>
        <end position="838"/>
    </location>
</feature>
<reference evidence="3 4" key="1">
    <citation type="submission" date="2015-10" db="EMBL/GenBank/DDBJ databases">
        <title>Metagenome-Assembled Genomes uncover a global brackish microbiome.</title>
        <authorList>
            <person name="Hugerth L.W."/>
            <person name="Larsson J."/>
            <person name="Alneberg J."/>
            <person name="Lindh M.V."/>
            <person name="Legrand C."/>
            <person name="Pinhassi J."/>
            <person name="Andersson A.F."/>
        </authorList>
    </citation>
    <scope>NUCLEOTIDE SEQUENCE [LARGE SCALE GENOMIC DNA]</scope>
    <source>
        <strain evidence="3">BACL9 MAG-120924-bin69</strain>
    </source>
</reference>
<dbReference type="InterPro" id="IPR054363">
    <property type="entry name" value="GH95_cat"/>
</dbReference>
<dbReference type="Gene3D" id="1.50.10.10">
    <property type="match status" value="1"/>
</dbReference>
<organism evidence="3 4">
    <name type="scientific">Verrucomicrobia subdivision 6 bacterium BACL9 MAG-120924-bin69</name>
    <dbReference type="NCBI Taxonomy" id="1655635"/>
    <lineage>
        <taxon>Bacteria</taxon>
        <taxon>Pseudomonadati</taxon>
        <taxon>Verrucomicrobiota</taxon>
        <taxon>Verrucomicrobiia</taxon>
        <taxon>Verrucomicrobiales</taxon>
        <taxon>Verrucomicrobia subdivision 6</taxon>
    </lineage>
</organism>
<feature type="domain" description="Glycosyl hydrolase family 95 catalytic" evidence="2">
    <location>
        <begin position="338"/>
        <end position="621"/>
    </location>
</feature>
<dbReference type="PROSITE" id="PS51257">
    <property type="entry name" value="PROKAR_LIPOPROTEIN"/>
    <property type="match status" value="1"/>
</dbReference>
<dbReference type="InterPro" id="IPR012341">
    <property type="entry name" value="6hp_glycosidase-like_sf"/>
</dbReference>
<evidence type="ECO:0000256" key="1">
    <source>
        <dbReference type="SAM" id="MobiDB-lite"/>
    </source>
</evidence>
<dbReference type="PANTHER" id="PTHR31084:SF0">
    <property type="entry name" value="ALPHA-L-FUCOSIDASE 2"/>
    <property type="match status" value="1"/>
</dbReference>
<evidence type="ECO:0000313" key="4">
    <source>
        <dbReference type="Proteomes" id="UP000051220"/>
    </source>
</evidence>
<dbReference type="InterPro" id="IPR013780">
    <property type="entry name" value="Glyco_hydro_b"/>
</dbReference>
<dbReference type="SUPFAM" id="SSF48208">
    <property type="entry name" value="Six-hairpin glycosidases"/>
    <property type="match status" value="1"/>
</dbReference>
<dbReference type="AlphaFoldDB" id="A0A0R2XC67"/>
<name>A0A0R2XC67_9BACT</name>
<dbReference type="GO" id="GO:0004560">
    <property type="term" value="F:alpha-L-fucosidase activity"/>
    <property type="evidence" value="ECO:0007669"/>
    <property type="project" value="TreeGrafter"/>
</dbReference>
<proteinExistence type="predicted"/>
<evidence type="ECO:0000313" key="3">
    <source>
        <dbReference type="EMBL" id="KRP33581.1"/>
    </source>
</evidence>
<dbReference type="EMBL" id="LIDN01000115">
    <property type="protein sequence ID" value="KRP33581.1"/>
    <property type="molecule type" value="Genomic_DNA"/>
</dbReference>
<dbReference type="GO" id="GO:0005975">
    <property type="term" value="P:carbohydrate metabolic process"/>
    <property type="evidence" value="ECO:0007669"/>
    <property type="project" value="InterPro"/>
</dbReference>
<dbReference type="Gene3D" id="2.70.98.50">
    <property type="entry name" value="putative glycoside hydrolase family protein from bacillus halodurans"/>
    <property type="match status" value="1"/>
</dbReference>
<accession>A0A0R2XC67</accession>
<dbReference type="PANTHER" id="PTHR31084">
    <property type="entry name" value="ALPHA-L-FUCOSIDASE 2"/>
    <property type="match status" value="1"/>
</dbReference>
<sequence length="838" mass="94325">MARRHAIQHEGPAEDFFEGALLGNGGLGCVVTTRPDALALHFGHNDVWDARVPDPPESQDDTFAKVMEKLKAIPASISHLRDDPWYEAHFNYNFSRYGETYPRPFPCGTVVLGFDRRHTEVLRHRLRVSNGLLQIELLHKGSTLFVEVFADAVADRVWLRTVDESGTPATNPFMRIAVYPDATTPKEFPAPEIEVHPAIGILSFVQRMLSSRNKGQTEPDFCGLAFRSSGALEDRRISLNVNHPDRYRPAIDPNFENLTQSTPPLEKYFSSAEPLTASITLLHPAGSASEEHRTGHSLAADRAVAWQKNVGFWDGYWSAARIELEDEFLEGVWYRNLYFLRCVLRPGTTCPGIFGNWMRGHIGTAWHGDFHLNYNTQQLFWGCFSSNHPELHLPYVHEVNGRMLPLGRAWATNYYGMRGACMPYCAVPVDMEKPLLVGADWSWGIGISAWVVQSLWWHYRYTADRAFLATEAFPALREVTRFITDFLSRAECWSGMDGDGRIHIFPSLSQELYRLRPGFRFNRDGIVDLCMTRFLMRAYLDAADILADDEPDLRAKAAEILDRLASYPTAMSGEGMVWVSMPGESADVIHNAPQPLMPVFPCDEVSLQSPSPELEMARRTYRSHLNEGGNELVFLNLQAARLGCLDLERFKRQIHYCLLPNGTCTDMNLMAGGRHDDLASFSFMKRMGIWVENFALPSVINECLMQSHSGTIQLFPNWASGDAAFVNLRAVGGFLVSATRRNNAVEEVRIYTETGGVARILNPWPLARIHRPGMEARLTEDRLIELEIAAGCACELMEGRTTARDDVGDREHRHDGNPGAQPSRGHEVAAKHLRTQIP</sequence>
<feature type="compositionally biased region" description="Basic and acidic residues" evidence="1">
    <location>
        <begin position="804"/>
        <end position="816"/>
    </location>
</feature>
<dbReference type="InterPro" id="IPR008928">
    <property type="entry name" value="6-hairpin_glycosidase_sf"/>
</dbReference>
<evidence type="ECO:0000259" key="2">
    <source>
        <dbReference type="Pfam" id="PF22124"/>
    </source>
</evidence>